<dbReference type="AlphaFoldDB" id="U1HTF9"/>
<dbReference type="OrthoDB" id="27109at2759"/>
<feature type="compositionally biased region" description="Low complexity" evidence="1">
    <location>
        <begin position="7"/>
        <end position="31"/>
    </location>
</feature>
<dbReference type="PANTHER" id="PTHR16092:SF14">
    <property type="entry name" value="EXOCYST COMPLEX COMPONENT 1 ISOFORM X1"/>
    <property type="match status" value="1"/>
</dbReference>
<dbReference type="GO" id="GO:0005546">
    <property type="term" value="F:phosphatidylinositol-4,5-bisphosphate binding"/>
    <property type="evidence" value="ECO:0007669"/>
    <property type="project" value="TreeGrafter"/>
</dbReference>
<dbReference type="GO" id="GO:0006893">
    <property type="term" value="P:Golgi to plasma membrane transport"/>
    <property type="evidence" value="ECO:0007669"/>
    <property type="project" value="TreeGrafter"/>
</dbReference>
<organism evidence="3 4">
    <name type="scientific">Endocarpon pusillum (strain Z07020 / HMAS-L-300199)</name>
    <name type="common">Lichen-forming fungus</name>
    <dbReference type="NCBI Taxonomy" id="1263415"/>
    <lineage>
        <taxon>Eukaryota</taxon>
        <taxon>Fungi</taxon>
        <taxon>Dikarya</taxon>
        <taxon>Ascomycota</taxon>
        <taxon>Pezizomycotina</taxon>
        <taxon>Eurotiomycetes</taxon>
        <taxon>Chaetothyriomycetidae</taxon>
        <taxon>Verrucariales</taxon>
        <taxon>Verrucariaceae</taxon>
        <taxon>Endocarpon</taxon>
    </lineage>
</organism>
<dbReference type="PANTHER" id="PTHR16092">
    <property type="entry name" value="SEC3/SYNTAXIN-RELATED"/>
    <property type="match status" value="1"/>
</dbReference>
<evidence type="ECO:0000313" key="4">
    <source>
        <dbReference type="Proteomes" id="UP000019373"/>
    </source>
</evidence>
<dbReference type="eggNOG" id="KOG2148">
    <property type="taxonomic scope" value="Eukaryota"/>
</dbReference>
<dbReference type="Pfam" id="PF20654">
    <property type="entry name" value="Sec3_C-term"/>
    <property type="match status" value="1"/>
</dbReference>
<dbReference type="HOGENOM" id="CLU_1865102_0_0_1"/>
<evidence type="ECO:0000256" key="1">
    <source>
        <dbReference type="SAM" id="MobiDB-lite"/>
    </source>
</evidence>
<dbReference type="GO" id="GO:0005886">
    <property type="term" value="C:plasma membrane"/>
    <property type="evidence" value="ECO:0007669"/>
    <property type="project" value="TreeGrafter"/>
</dbReference>
<dbReference type="GeneID" id="19240829"/>
<proteinExistence type="predicted"/>
<sequence length="137" mass="14607">MLKSQPSSSTSSSASADNSSGSTGATASASAIALRPSHSRSAAKKILASYDSKEVRKGVETLKKRIEKHFGDADDAALARGLVAKVFRECENRYADGWERMRAVLDRVYAAEAGSGGAGGILDIEWRKDEVAGLFRR</sequence>
<dbReference type="InterPro" id="IPR048628">
    <property type="entry name" value="Sec3_C"/>
</dbReference>
<feature type="region of interest" description="Disordered" evidence="1">
    <location>
        <begin position="1"/>
        <end position="41"/>
    </location>
</feature>
<reference evidence="4" key="1">
    <citation type="journal article" date="2014" name="BMC Genomics">
        <title>Genome characteristics reveal the impact of lichenization on lichen-forming fungus Endocarpon pusillum Hedwig (Verrucariales, Ascomycota).</title>
        <authorList>
            <person name="Wang Y.-Y."/>
            <person name="Liu B."/>
            <person name="Zhang X.-Y."/>
            <person name="Zhou Q.-M."/>
            <person name="Zhang T."/>
            <person name="Li H."/>
            <person name="Yu Y.-F."/>
            <person name="Zhang X.-L."/>
            <person name="Hao X.-Y."/>
            <person name="Wang M."/>
            <person name="Wang L."/>
            <person name="Wei J.-C."/>
        </authorList>
    </citation>
    <scope>NUCLEOTIDE SEQUENCE [LARGE SCALE GENOMIC DNA]</scope>
    <source>
        <strain evidence="4">Z07020 / HMAS-L-300199</strain>
    </source>
</reference>
<evidence type="ECO:0000259" key="2">
    <source>
        <dbReference type="Pfam" id="PF20654"/>
    </source>
</evidence>
<name>U1HTF9_ENDPU</name>
<dbReference type="Proteomes" id="UP000019373">
    <property type="component" value="Unassembled WGS sequence"/>
</dbReference>
<evidence type="ECO:0000313" key="3">
    <source>
        <dbReference type="EMBL" id="ERF73870.1"/>
    </source>
</evidence>
<accession>U1HTF9</accession>
<keyword evidence="4" id="KW-1185">Reference proteome</keyword>
<protein>
    <recommendedName>
        <fullName evidence="2">Exocyst complex component Sec3 C-terminal domain-containing protein</fullName>
    </recommendedName>
</protein>
<feature type="domain" description="Exocyst complex component Sec3 C-terminal" evidence="2">
    <location>
        <begin position="26"/>
        <end position="110"/>
    </location>
</feature>
<dbReference type="GO" id="GO:0000145">
    <property type="term" value="C:exocyst"/>
    <property type="evidence" value="ECO:0007669"/>
    <property type="project" value="TreeGrafter"/>
</dbReference>
<gene>
    <name evidence="3" type="ORF">EPUS_05882</name>
</gene>
<dbReference type="EMBL" id="KE720914">
    <property type="protein sequence ID" value="ERF73870.1"/>
    <property type="molecule type" value="Genomic_DNA"/>
</dbReference>
<dbReference type="GO" id="GO:0006887">
    <property type="term" value="P:exocytosis"/>
    <property type="evidence" value="ECO:0007669"/>
    <property type="project" value="TreeGrafter"/>
</dbReference>
<dbReference type="RefSeq" id="XP_007800451.1">
    <property type="nucleotide sequence ID" value="XM_007802260.1"/>
</dbReference>